<protein>
    <submittedName>
        <fullName evidence="1">ISAs1 family transposase</fullName>
    </submittedName>
</protein>
<dbReference type="InterPro" id="IPR047647">
    <property type="entry name" value="ISAs1_transpos"/>
</dbReference>
<dbReference type="InterPro" id="IPR051698">
    <property type="entry name" value="Transposase_11-like"/>
</dbReference>
<reference evidence="1 2" key="2">
    <citation type="submission" date="2018-06" db="EMBL/GenBank/DDBJ databases">
        <title>Metagenomic assembly of (sub)arctic Cyanobacteria and their associated microbiome from non-axenic cultures.</title>
        <authorList>
            <person name="Baurain D."/>
        </authorList>
    </citation>
    <scope>NUCLEOTIDE SEQUENCE [LARGE SCALE GENOMIC DNA]</scope>
    <source>
        <strain evidence="1">ULC129bin1</strain>
    </source>
</reference>
<evidence type="ECO:0000313" key="2">
    <source>
        <dbReference type="Proteomes" id="UP000249354"/>
    </source>
</evidence>
<dbReference type="Proteomes" id="UP000249354">
    <property type="component" value="Unassembled WGS sequence"/>
</dbReference>
<name>A0A2W4TGD4_9CYAN</name>
<evidence type="ECO:0000313" key="1">
    <source>
        <dbReference type="EMBL" id="PZO08246.1"/>
    </source>
</evidence>
<reference evidence="2" key="1">
    <citation type="submission" date="2018-04" db="EMBL/GenBank/DDBJ databases">
        <authorList>
            <person name="Cornet L."/>
        </authorList>
    </citation>
    <scope>NUCLEOTIDE SEQUENCE [LARGE SCALE GENOMIC DNA]</scope>
</reference>
<sequence>MPSAPKKTAQLIVESGNHYLGALKGNQGNLFKDVQAHFVEQHRHIELSKGHGRIEKRVVSLCHQLEHIPSWPGLKTLIRVERERRFKVGGHPRYETETSYYVASFIESAAAFAARIRGYWGVENKVHYVRDVTQGEDASRIRMCQLPQIFAVARNFALNIYRDNAFVNMAQAQRCCQFSLDTLKRIFRMK</sequence>
<dbReference type="NCBIfam" id="NF033564">
    <property type="entry name" value="transpos_ISAs1"/>
    <property type="match status" value="1"/>
</dbReference>
<accession>A0A2W4TGD4</accession>
<dbReference type="PANTHER" id="PTHR30298:SF0">
    <property type="entry name" value="PROTEIN YBFL-RELATED"/>
    <property type="match status" value="1"/>
</dbReference>
<gene>
    <name evidence="1" type="ORF">DCF25_22355</name>
</gene>
<organism evidence="1 2">
    <name type="scientific">Leptolyngbya foveolarum</name>
    <dbReference type="NCBI Taxonomy" id="47253"/>
    <lineage>
        <taxon>Bacteria</taxon>
        <taxon>Bacillati</taxon>
        <taxon>Cyanobacteriota</taxon>
        <taxon>Cyanophyceae</taxon>
        <taxon>Leptolyngbyales</taxon>
        <taxon>Leptolyngbyaceae</taxon>
        <taxon>Leptolyngbya group</taxon>
        <taxon>Leptolyngbya</taxon>
    </lineage>
</organism>
<dbReference type="EMBL" id="QBMC01000282">
    <property type="protein sequence ID" value="PZO08246.1"/>
    <property type="molecule type" value="Genomic_DNA"/>
</dbReference>
<dbReference type="PANTHER" id="PTHR30298">
    <property type="entry name" value="H REPEAT-ASSOCIATED PREDICTED TRANSPOSASE"/>
    <property type="match status" value="1"/>
</dbReference>
<dbReference type="AlphaFoldDB" id="A0A2W4TGD4"/>
<proteinExistence type="predicted"/>
<comment type="caution">
    <text evidence="1">The sequence shown here is derived from an EMBL/GenBank/DDBJ whole genome shotgun (WGS) entry which is preliminary data.</text>
</comment>